<proteinExistence type="predicted"/>
<dbReference type="InterPro" id="IPR027417">
    <property type="entry name" value="P-loop_NTPase"/>
</dbReference>
<dbReference type="SUPFAM" id="SSF52540">
    <property type="entry name" value="P-loop containing nucleoside triphosphate hydrolases"/>
    <property type="match status" value="1"/>
</dbReference>
<reference evidence="3 4" key="1">
    <citation type="submission" date="2020-07" db="EMBL/GenBank/DDBJ databases">
        <title>Comparative genomics of pyrophilous fungi reveals a link between fire events and developmental genes.</title>
        <authorList>
            <consortium name="DOE Joint Genome Institute"/>
            <person name="Steindorff A.S."/>
            <person name="Carver A."/>
            <person name="Calhoun S."/>
            <person name="Stillman K."/>
            <person name="Liu H."/>
            <person name="Lipzen A."/>
            <person name="Pangilinan J."/>
            <person name="Labutti K."/>
            <person name="Bruns T.D."/>
            <person name="Grigoriev I.V."/>
        </authorList>
    </citation>
    <scope>NUCLEOTIDE SEQUENCE [LARGE SCALE GENOMIC DNA]</scope>
    <source>
        <strain evidence="3 4">CBS 144469</strain>
    </source>
</reference>
<dbReference type="AlphaFoldDB" id="A0A8H6LUD0"/>
<gene>
    <name evidence="3" type="ORF">DFP72DRAFT_862217</name>
</gene>
<dbReference type="InterPro" id="IPR006073">
    <property type="entry name" value="GTP-bd"/>
</dbReference>
<dbReference type="CDD" id="cd00882">
    <property type="entry name" value="Ras_like_GTPase"/>
    <property type="match status" value="1"/>
</dbReference>
<keyword evidence="4" id="KW-1185">Reference proteome</keyword>
<feature type="domain" description="G" evidence="2">
    <location>
        <begin position="6"/>
        <end position="95"/>
    </location>
</feature>
<organism evidence="3 4">
    <name type="scientific">Ephemerocybe angulata</name>
    <dbReference type="NCBI Taxonomy" id="980116"/>
    <lineage>
        <taxon>Eukaryota</taxon>
        <taxon>Fungi</taxon>
        <taxon>Dikarya</taxon>
        <taxon>Basidiomycota</taxon>
        <taxon>Agaricomycotina</taxon>
        <taxon>Agaricomycetes</taxon>
        <taxon>Agaricomycetidae</taxon>
        <taxon>Agaricales</taxon>
        <taxon>Agaricineae</taxon>
        <taxon>Psathyrellaceae</taxon>
        <taxon>Ephemerocybe</taxon>
    </lineage>
</organism>
<dbReference type="EMBL" id="JACGCI010000244">
    <property type="protein sequence ID" value="KAF6741441.1"/>
    <property type="molecule type" value="Genomic_DNA"/>
</dbReference>
<feature type="region of interest" description="Disordered" evidence="1">
    <location>
        <begin position="216"/>
        <end position="242"/>
    </location>
</feature>
<dbReference type="Pfam" id="PF01926">
    <property type="entry name" value="MMR_HSR1"/>
    <property type="match status" value="1"/>
</dbReference>
<accession>A0A8H6LUD0</accession>
<evidence type="ECO:0000256" key="1">
    <source>
        <dbReference type="SAM" id="MobiDB-lite"/>
    </source>
</evidence>
<dbReference type="OrthoDB" id="8954335at2759"/>
<dbReference type="Gene3D" id="3.40.50.300">
    <property type="entry name" value="P-loop containing nucleotide triphosphate hydrolases"/>
    <property type="match status" value="1"/>
</dbReference>
<dbReference type="Proteomes" id="UP000521943">
    <property type="component" value="Unassembled WGS sequence"/>
</dbReference>
<evidence type="ECO:0000259" key="2">
    <source>
        <dbReference type="Pfam" id="PF01926"/>
    </source>
</evidence>
<evidence type="ECO:0000313" key="3">
    <source>
        <dbReference type="EMBL" id="KAF6741441.1"/>
    </source>
</evidence>
<comment type="caution">
    <text evidence="3">The sequence shown here is derived from an EMBL/GenBank/DDBJ whole genome shotgun (WGS) entry which is preliminary data.</text>
</comment>
<dbReference type="GO" id="GO:0005525">
    <property type="term" value="F:GTP binding"/>
    <property type="evidence" value="ECO:0007669"/>
    <property type="project" value="InterPro"/>
</dbReference>
<protein>
    <recommendedName>
        <fullName evidence="2">G domain-containing protein</fullName>
    </recommendedName>
</protein>
<name>A0A8H6LUD0_9AGAR</name>
<evidence type="ECO:0000313" key="4">
    <source>
        <dbReference type="Proteomes" id="UP000521943"/>
    </source>
</evidence>
<sequence>MAEHSTVVVLGKFESGKTTFIKSVQHAVDADIPGPPATEEPTLGVKEYRITLPDGRSLTFLDTPGFDGYQPGERAKETEEILQMVEDHLSANGQSAPVSHVILFLNANDMATTELKGRARRTFERLFSNAQVVCVTTRWDQIDEDDGPHITAEDAQNQEEDLYASAKSSGSLLEYLHDVRQNPGGELLRFRSGLTSEAYSSPRDIMLKLFAGPISGGDQGTRRTRRQVRFAAPEATSTSYRQ</sequence>